<keyword evidence="2" id="KW-1185">Reference proteome</keyword>
<gene>
    <name evidence="1" type="ORF">MELLADRAFT_114276</name>
</gene>
<evidence type="ECO:0000313" key="2">
    <source>
        <dbReference type="Proteomes" id="UP000001072"/>
    </source>
</evidence>
<evidence type="ECO:0000313" key="1">
    <source>
        <dbReference type="EMBL" id="EGF97521.1"/>
    </source>
</evidence>
<dbReference type="RefSeq" id="XP_007419213.1">
    <property type="nucleotide sequence ID" value="XM_007419151.1"/>
</dbReference>
<dbReference type="Proteomes" id="UP000001072">
    <property type="component" value="Unassembled WGS sequence"/>
</dbReference>
<dbReference type="KEGG" id="mlr:MELLADRAFT_114276"/>
<reference evidence="2" key="1">
    <citation type="journal article" date="2011" name="Proc. Natl. Acad. Sci. U.S.A.">
        <title>Obligate biotrophy features unraveled by the genomic analysis of rust fungi.</title>
        <authorList>
            <person name="Duplessis S."/>
            <person name="Cuomo C.A."/>
            <person name="Lin Y.-C."/>
            <person name="Aerts A."/>
            <person name="Tisserant E."/>
            <person name="Veneault-Fourrey C."/>
            <person name="Joly D.L."/>
            <person name="Hacquard S."/>
            <person name="Amselem J."/>
            <person name="Cantarel B.L."/>
            <person name="Chiu R."/>
            <person name="Coutinho P.M."/>
            <person name="Feau N."/>
            <person name="Field M."/>
            <person name="Frey P."/>
            <person name="Gelhaye E."/>
            <person name="Goldberg J."/>
            <person name="Grabherr M.G."/>
            <person name="Kodira C.D."/>
            <person name="Kohler A."/>
            <person name="Kuees U."/>
            <person name="Lindquist E.A."/>
            <person name="Lucas S.M."/>
            <person name="Mago R."/>
            <person name="Mauceli E."/>
            <person name="Morin E."/>
            <person name="Murat C."/>
            <person name="Pangilinan J.L."/>
            <person name="Park R."/>
            <person name="Pearson M."/>
            <person name="Quesneville H."/>
            <person name="Rouhier N."/>
            <person name="Sakthikumar S."/>
            <person name="Salamov A.A."/>
            <person name="Schmutz J."/>
            <person name="Selles B."/>
            <person name="Shapiro H."/>
            <person name="Tanguay P."/>
            <person name="Tuskan G.A."/>
            <person name="Henrissat B."/>
            <person name="Van de Peer Y."/>
            <person name="Rouze P."/>
            <person name="Ellis J.G."/>
            <person name="Dodds P.N."/>
            <person name="Schein J.E."/>
            <person name="Zhong S."/>
            <person name="Hamelin R.C."/>
            <person name="Grigoriev I.V."/>
            <person name="Szabo L.J."/>
            <person name="Martin F."/>
        </authorList>
    </citation>
    <scope>NUCLEOTIDE SEQUENCE [LARGE SCALE GENOMIC DNA]</scope>
    <source>
        <strain evidence="2">98AG31 / pathotype 3-4-7</strain>
    </source>
</reference>
<name>F4SCW0_MELLP</name>
<organism evidence="2">
    <name type="scientific">Melampsora larici-populina (strain 98AG31 / pathotype 3-4-7)</name>
    <name type="common">Poplar leaf rust fungus</name>
    <dbReference type="NCBI Taxonomy" id="747676"/>
    <lineage>
        <taxon>Eukaryota</taxon>
        <taxon>Fungi</taxon>
        <taxon>Dikarya</taxon>
        <taxon>Basidiomycota</taxon>
        <taxon>Pucciniomycotina</taxon>
        <taxon>Pucciniomycetes</taxon>
        <taxon>Pucciniales</taxon>
        <taxon>Melampsoraceae</taxon>
        <taxon>Melampsora</taxon>
    </lineage>
</organism>
<proteinExistence type="predicted"/>
<dbReference type="GeneID" id="18925282"/>
<accession>F4SCW0</accession>
<dbReference type="EMBL" id="GL883223">
    <property type="protein sequence ID" value="EGF97521.1"/>
    <property type="molecule type" value="Genomic_DNA"/>
</dbReference>
<dbReference type="HOGENOM" id="CLU_1669779_0_0_1"/>
<dbReference type="VEuPathDB" id="FungiDB:MELLADRAFT_114276"/>
<dbReference type="AlphaFoldDB" id="F4SCW0"/>
<sequence>MDVANAPIRTAEQRNELLALPRTLAELEQKIQEVADEVGNNELLNVRRGTDNRLKAVVTVQVALGFLYEAKFGAEQQQVDAARRTKVVNTTKQYMEGSAAGDGDLILRWQQMVGRTADTWQAILGVPIFWAEEEDEQLEDEEEMDWCGDIFEYEYEYY</sequence>
<dbReference type="InParanoid" id="F4SCW0"/>
<protein>
    <submittedName>
        <fullName evidence="1">Uncharacterized protein</fullName>
    </submittedName>
</protein>